<name>A0AAF0QKA1_SOLVR</name>
<sequence>MHMVDSLERKELKML</sequence>
<evidence type="ECO:0000313" key="1">
    <source>
        <dbReference type="EMBL" id="WMV24841.1"/>
    </source>
</evidence>
<proteinExistence type="predicted"/>
<gene>
    <name evidence="1" type="ORF">MTR67_018226</name>
</gene>
<reference evidence="1" key="1">
    <citation type="submission" date="2023-08" db="EMBL/GenBank/DDBJ databases">
        <title>A de novo genome assembly of Solanum verrucosum Schlechtendal, a Mexican diploid species geographically isolated from the other diploid A-genome species in potato relatives.</title>
        <authorList>
            <person name="Hosaka K."/>
        </authorList>
    </citation>
    <scope>NUCLEOTIDE SEQUENCE</scope>
    <source>
        <tissue evidence="1">Young leaves</tissue>
    </source>
</reference>
<protein>
    <submittedName>
        <fullName evidence="1">Uncharacterized protein</fullName>
    </submittedName>
</protein>
<dbReference type="Proteomes" id="UP001234989">
    <property type="component" value="Chromosome 4"/>
</dbReference>
<accession>A0AAF0QKA1</accession>
<dbReference type="EMBL" id="CP133615">
    <property type="protein sequence ID" value="WMV24841.1"/>
    <property type="molecule type" value="Genomic_DNA"/>
</dbReference>
<evidence type="ECO:0000313" key="2">
    <source>
        <dbReference type="Proteomes" id="UP001234989"/>
    </source>
</evidence>
<organism evidence="1 2">
    <name type="scientific">Solanum verrucosum</name>
    <dbReference type="NCBI Taxonomy" id="315347"/>
    <lineage>
        <taxon>Eukaryota</taxon>
        <taxon>Viridiplantae</taxon>
        <taxon>Streptophyta</taxon>
        <taxon>Embryophyta</taxon>
        <taxon>Tracheophyta</taxon>
        <taxon>Spermatophyta</taxon>
        <taxon>Magnoliopsida</taxon>
        <taxon>eudicotyledons</taxon>
        <taxon>Gunneridae</taxon>
        <taxon>Pentapetalae</taxon>
        <taxon>asterids</taxon>
        <taxon>lamiids</taxon>
        <taxon>Solanales</taxon>
        <taxon>Solanaceae</taxon>
        <taxon>Solanoideae</taxon>
        <taxon>Solaneae</taxon>
        <taxon>Solanum</taxon>
    </lineage>
</organism>
<keyword evidence="2" id="KW-1185">Reference proteome</keyword>